<dbReference type="AlphaFoldDB" id="A0A085VQB5"/>
<reference evidence="2 3" key="1">
    <citation type="submission" date="2014-07" db="EMBL/GenBank/DDBJ databases">
        <title>Draft Genome Sequences of Environmental Pseudomonas syringae strains.</title>
        <authorList>
            <person name="Baltrus D.A."/>
            <person name="Berge O."/>
            <person name="Morris C."/>
        </authorList>
    </citation>
    <scope>NUCLEOTIDE SEQUENCE [LARGE SCALE GENOMIC DNA]</scope>
    <source>
        <strain evidence="2 3">GAW0119</strain>
    </source>
</reference>
<comment type="caution">
    <text evidence="2">The sequence shown here is derived from an EMBL/GenBank/DDBJ whole genome shotgun (WGS) entry which is preliminary data.</text>
</comment>
<name>A0A085VQB5_PSESX</name>
<dbReference type="EMBL" id="JPQU01000016">
    <property type="protein sequence ID" value="KFE57628.1"/>
    <property type="molecule type" value="Genomic_DNA"/>
</dbReference>
<keyword evidence="1" id="KW-0472">Membrane</keyword>
<keyword evidence="1" id="KW-0812">Transmembrane</keyword>
<feature type="transmembrane region" description="Helical" evidence="1">
    <location>
        <begin position="90"/>
        <end position="108"/>
    </location>
</feature>
<protein>
    <submittedName>
        <fullName evidence="2">Uncharacterized protein</fullName>
    </submittedName>
</protein>
<accession>A0A085VQB5</accession>
<organism evidence="2 3">
    <name type="scientific">Pseudomonas syringae</name>
    <dbReference type="NCBI Taxonomy" id="317"/>
    <lineage>
        <taxon>Bacteria</taxon>
        <taxon>Pseudomonadati</taxon>
        <taxon>Pseudomonadota</taxon>
        <taxon>Gammaproteobacteria</taxon>
        <taxon>Pseudomonadales</taxon>
        <taxon>Pseudomonadaceae</taxon>
        <taxon>Pseudomonas</taxon>
    </lineage>
</organism>
<dbReference type="PATRIC" id="fig|317.175.peg.449"/>
<evidence type="ECO:0000313" key="3">
    <source>
        <dbReference type="Proteomes" id="UP000028631"/>
    </source>
</evidence>
<evidence type="ECO:0000256" key="1">
    <source>
        <dbReference type="SAM" id="Phobius"/>
    </source>
</evidence>
<proteinExistence type="predicted"/>
<sequence>MRKEREEKLAAGTYVPAPYEHVDFHDRHDHERFRFSLWSTRSKFWSYVYMFGKGWSLIFTPIYILTALAIATKSRDTYLNALFDLVDETFYATLLPLYSAWALGALVIHKFPKLWVKPSRGPMWEINRRTGLVTVFDYKNNGEYKKNGTIGELTAPFYEFDAYIVSAPDRQGTMNHVLCLAHRYRDIVIDFSSLVNLDDRLQMPCALWDYLQNYMDTSRPLPDLPRYEEFRHLDSTTAAHDLKTGRNPRYWIDMDDETYKQHLNQLHKDIHNINTFKRPNLMARHVRYVD</sequence>
<evidence type="ECO:0000313" key="2">
    <source>
        <dbReference type="EMBL" id="KFE57628.1"/>
    </source>
</evidence>
<keyword evidence="1" id="KW-1133">Transmembrane helix</keyword>
<dbReference type="Proteomes" id="UP000028631">
    <property type="component" value="Unassembled WGS sequence"/>
</dbReference>
<gene>
    <name evidence="2" type="ORF">IV01_02130</name>
</gene>
<keyword evidence="3" id="KW-1185">Reference proteome</keyword>
<feature type="transmembrane region" description="Helical" evidence="1">
    <location>
        <begin position="44"/>
        <end position="70"/>
    </location>
</feature>